<name>A0ABS4I1S7_9BACL</name>
<keyword evidence="4" id="KW-1185">Reference proteome</keyword>
<dbReference type="InterPro" id="IPR017853">
    <property type="entry name" value="GH"/>
</dbReference>
<comment type="caution">
    <text evidence="3">The sequence shown here is derived from an EMBL/GenBank/DDBJ whole genome shotgun (WGS) entry which is preliminary data.</text>
</comment>
<dbReference type="Proteomes" id="UP001519344">
    <property type="component" value="Unassembled WGS sequence"/>
</dbReference>
<dbReference type="PANTHER" id="PTHR43651">
    <property type="entry name" value="1,4-ALPHA-GLUCAN-BRANCHING ENZYME"/>
    <property type="match status" value="1"/>
</dbReference>
<comment type="function">
    <text evidence="1">Catalyzes the formation of the alpha-1,6-glucosidic linkages in glycogen by scission of a 1,4-alpha-linked oligosaccharide from growing alpha-1,4-glucan chains and the subsequent attachment of the oligosaccharide to the alpha-1,6 position.</text>
</comment>
<dbReference type="PANTHER" id="PTHR43651:SF3">
    <property type="entry name" value="1,4-ALPHA-GLUCAN-BRANCHING ENZYME"/>
    <property type="match status" value="1"/>
</dbReference>
<accession>A0ABS4I1S7</accession>
<dbReference type="Gene3D" id="3.20.20.80">
    <property type="entry name" value="Glycosidases"/>
    <property type="match status" value="1"/>
</dbReference>
<evidence type="ECO:0000313" key="3">
    <source>
        <dbReference type="EMBL" id="MBP1964748.1"/>
    </source>
</evidence>
<feature type="domain" description="Glycosyl hydrolase family 13 catalytic" evidence="2">
    <location>
        <begin position="84"/>
        <end position="344"/>
    </location>
</feature>
<dbReference type="SUPFAM" id="SSF51445">
    <property type="entry name" value="(Trans)glycosidases"/>
    <property type="match status" value="1"/>
</dbReference>
<dbReference type="InterPro" id="IPR006047">
    <property type="entry name" value="GH13_cat_dom"/>
</dbReference>
<dbReference type="Gene3D" id="2.60.40.10">
    <property type="entry name" value="Immunoglobulins"/>
    <property type="match status" value="1"/>
</dbReference>
<evidence type="ECO:0000313" key="4">
    <source>
        <dbReference type="Proteomes" id="UP001519344"/>
    </source>
</evidence>
<dbReference type="Pfam" id="PF02922">
    <property type="entry name" value="CBM_48"/>
    <property type="match status" value="1"/>
</dbReference>
<dbReference type="CDD" id="cd11322">
    <property type="entry name" value="AmyAc_Glg_BE"/>
    <property type="match status" value="1"/>
</dbReference>
<dbReference type="Pfam" id="PF00128">
    <property type="entry name" value="Alpha-amylase"/>
    <property type="match status" value="1"/>
</dbReference>
<proteinExistence type="predicted"/>
<dbReference type="SMART" id="SM00642">
    <property type="entry name" value="Aamy"/>
    <property type="match status" value="1"/>
</dbReference>
<dbReference type="InterPro" id="IPR013783">
    <property type="entry name" value="Ig-like_fold"/>
</dbReference>
<protein>
    <submittedName>
        <fullName evidence="3">Alpha-1,4-glucan:alpha-1,4-glucan 6-glycosyltransferase</fullName>
    </submittedName>
</protein>
<dbReference type="EMBL" id="JAGGKV010000010">
    <property type="protein sequence ID" value="MBP1964748.1"/>
    <property type="molecule type" value="Genomic_DNA"/>
</dbReference>
<reference evidence="3 4" key="1">
    <citation type="submission" date="2021-03" db="EMBL/GenBank/DDBJ databases">
        <title>Genomic Encyclopedia of Type Strains, Phase IV (KMG-IV): sequencing the most valuable type-strain genomes for metagenomic binning, comparative biology and taxonomic classification.</title>
        <authorList>
            <person name="Goeker M."/>
        </authorList>
    </citation>
    <scope>NUCLEOTIDE SEQUENCE [LARGE SCALE GENOMIC DNA]</scope>
    <source>
        <strain evidence="3 4">DSM 24950</strain>
    </source>
</reference>
<dbReference type="InterPro" id="IPR004193">
    <property type="entry name" value="Glyco_hydro_13_N"/>
</dbReference>
<dbReference type="InterPro" id="IPR044143">
    <property type="entry name" value="GlgB_N_E_set_prok"/>
</dbReference>
<organism evidence="3 4">
    <name type="scientific">Paenibacillus aceris</name>
    <dbReference type="NCBI Taxonomy" id="869555"/>
    <lineage>
        <taxon>Bacteria</taxon>
        <taxon>Bacillati</taxon>
        <taxon>Bacillota</taxon>
        <taxon>Bacilli</taxon>
        <taxon>Bacillales</taxon>
        <taxon>Paenibacillaceae</taxon>
        <taxon>Paenibacillus</taxon>
    </lineage>
</organism>
<evidence type="ECO:0000256" key="1">
    <source>
        <dbReference type="ARBA" id="ARBA00002953"/>
    </source>
</evidence>
<dbReference type="CDD" id="cd02855">
    <property type="entry name" value="E_set_GBE_prok_N"/>
    <property type="match status" value="1"/>
</dbReference>
<gene>
    <name evidence="3" type="ORF">J2Z65_003971</name>
</gene>
<evidence type="ECO:0000259" key="2">
    <source>
        <dbReference type="SMART" id="SM00642"/>
    </source>
</evidence>
<sequence length="349" mass="40444">MTMSEGVWTLFVPDLDEGTLYKYEIVTLDDECYLKSDPYAFSSELRPGTASIVTSLDGYVWQDEAWLEGKTPHQFLQQPLLIYEVHLGSWKRKQDGGFYSYGEMAEQLVDYVVEHGFTHIELMPLMEHPLDKSWGYQVTGYYSVTSRFGTPKDFMYLVDCCHQQGIGVILDWVPAHFCKDAHGLSRFDGTPLYEYGDSRKGEHPTWGTRIFDYGKPEVLSFLISNALFWMDVYHIDGLRVDAVYSMLVLNFDRPEEEYITNDEGSEFGQEQEWNSEEALQWELLQEQEHGRFQFFTKTLHHFYIAENALWEVDFSPSGFESIDLEDTTDGLVLFGRKAKPGRVRIVHTA</sequence>